<dbReference type="AlphaFoldDB" id="A0A9P7BVZ0"/>
<proteinExistence type="predicted"/>
<protein>
    <recommendedName>
        <fullName evidence="3">Endonuclease/exonuclease/phosphatase domain-containing protein</fullName>
    </recommendedName>
</protein>
<evidence type="ECO:0000313" key="2">
    <source>
        <dbReference type="Proteomes" id="UP000716291"/>
    </source>
</evidence>
<dbReference type="OrthoDB" id="276515at2759"/>
<comment type="caution">
    <text evidence="1">The sequence shown here is derived from an EMBL/GenBank/DDBJ whole genome shotgun (WGS) entry which is preliminary data.</text>
</comment>
<dbReference type="PANTHER" id="PTHR12121">
    <property type="entry name" value="CARBON CATABOLITE REPRESSOR PROTEIN 4"/>
    <property type="match status" value="1"/>
</dbReference>
<dbReference type="PANTHER" id="PTHR12121:SF36">
    <property type="entry name" value="ENDONUCLEASE_EXONUCLEASE_PHOSPHATASE DOMAIN-CONTAINING PROTEIN"/>
    <property type="match status" value="1"/>
</dbReference>
<dbReference type="InterPro" id="IPR050410">
    <property type="entry name" value="CCR4/nocturin_mRNA_transcr"/>
</dbReference>
<dbReference type="SUPFAM" id="SSF56219">
    <property type="entry name" value="DNase I-like"/>
    <property type="match status" value="1"/>
</dbReference>
<dbReference type="InterPro" id="IPR036691">
    <property type="entry name" value="Endo/exonu/phosph_ase_sf"/>
</dbReference>
<keyword evidence="2" id="KW-1185">Reference proteome</keyword>
<dbReference type="EMBL" id="JAANQT010000234">
    <property type="protein sequence ID" value="KAG1312950.1"/>
    <property type="molecule type" value="Genomic_DNA"/>
</dbReference>
<reference evidence="1" key="1">
    <citation type="journal article" date="2020" name="Microb. Genom.">
        <title>Genetic diversity of clinical and environmental Mucorales isolates obtained from an investigation of mucormycosis cases among solid organ transplant recipients.</title>
        <authorList>
            <person name="Nguyen M.H."/>
            <person name="Kaul D."/>
            <person name="Muto C."/>
            <person name="Cheng S.J."/>
            <person name="Richter R.A."/>
            <person name="Bruno V.M."/>
            <person name="Liu G."/>
            <person name="Beyhan S."/>
            <person name="Sundermann A.J."/>
            <person name="Mounaud S."/>
            <person name="Pasculle A.W."/>
            <person name="Nierman W.C."/>
            <person name="Driscoll E."/>
            <person name="Cumbie R."/>
            <person name="Clancy C.J."/>
            <person name="Dupont C.L."/>
        </authorList>
    </citation>
    <scope>NUCLEOTIDE SEQUENCE</scope>
    <source>
        <strain evidence="1">GL11</strain>
    </source>
</reference>
<dbReference type="Gene3D" id="3.60.10.10">
    <property type="entry name" value="Endonuclease/exonuclease/phosphatase"/>
    <property type="match status" value="2"/>
</dbReference>
<name>A0A9P7BVZ0_RHIOR</name>
<evidence type="ECO:0000313" key="1">
    <source>
        <dbReference type="EMBL" id="KAG1312950.1"/>
    </source>
</evidence>
<gene>
    <name evidence="1" type="ORF">G6F64_002627</name>
</gene>
<organism evidence="1 2">
    <name type="scientific">Rhizopus oryzae</name>
    <name type="common">Mucormycosis agent</name>
    <name type="synonym">Rhizopus arrhizus var. delemar</name>
    <dbReference type="NCBI Taxonomy" id="64495"/>
    <lineage>
        <taxon>Eukaryota</taxon>
        <taxon>Fungi</taxon>
        <taxon>Fungi incertae sedis</taxon>
        <taxon>Mucoromycota</taxon>
        <taxon>Mucoromycotina</taxon>
        <taxon>Mucoromycetes</taxon>
        <taxon>Mucorales</taxon>
        <taxon>Mucorineae</taxon>
        <taxon>Rhizopodaceae</taxon>
        <taxon>Rhizopus</taxon>
    </lineage>
</organism>
<dbReference type="CDD" id="cd09083">
    <property type="entry name" value="EEP-1"/>
    <property type="match status" value="1"/>
</dbReference>
<dbReference type="GO" id="GO:0000175">
    <property type="term" value="F:3'-5'-RNA exonuclease activity"/>
    <property type="evidence" value="ECO:0007669"/>
    <property type="project" value="TreeGrafter"/>
</dbReference>
<evidence type="ECO:0008006" key="3">
    <source>
        <dbReference type="Google" id="ProtNLM"/>
    </source>
</evidence>
<dbReference type="Proteomes" id="UP000716291">
    <property type="component" value="Unassembled WGS sequence"/>
</dbReference>
<sequence length="375" mass="42402">MANDNALHKPLNFMTFNIRLDYHENTVVDAFAAPPDKQDPFDPKEFSGEQPWSIRKWKIMDTILLYSPDIEPFIHQVLDLEALLGEEYKWIGVGRDDGDKKGELCAIFFKSETLAVESWKTLWLSETPEKVGSIGWDAKQTRVATQALFKRIDDNAKFTVFNTHMDHVGTVAREESSKLILKRAREASSEGPVFLMGDLNSTEKDPAFLVLTGSKYKDTKNENDTLANLQELNNVCASASVNKTGIPIRTAEGSITLPTHRVVRPGRILENLRKQQQEEGDIYFENTSYQLMTRLKSKGASGTLSGPYGHRNTFTGFNIGFEDEARGHVVIDFIMSLHDAHTKLQVKHFAVLPNQFDDGLYISDHRPVLARISWN</sequence>
<accession>A0A9P7BVZ0</accession>